<reference evidence="1" key="1">
    <citation type="submission" date="2015-10" db="EMBL/GenBank/DDBJ databases">
        <authorList>
            <person name="Regsiter A."/>
            <person name="william w."/>
        </authorList>
    </citation>
    <scope>NUCLEOTIDE SEQUENCE</scope>
    <source>
        <strain evidence="1">Montdore</strain>
    </source>
</reference>
<gene>
    <name evidence="1" type="ORF">GSTUAT00000816001</name>
</gene>
<evidence type="ECO:0000313" key="1">
    <source>
        <dbReference type="EMBL" id="CUS15076.1"/>
    </source>
</evidence>
<dbReference type="AlphaFoldDB" id="A0A292Q5L4"/>
<name>A0A292Q5L4_9PEZI</name>
<dbReference type="EMBL" id="LN890951">
    <property type="protein sequence ID" value="CUS15076.1"/>
    <property type="molecule type" value="Genomic_DNA"/>
</dbReference>
<organism evidence="1 2">
    <name type="scientific">Tuber aestivum</name>
    <name type="common">summer truffle</name>
    <dbReference type="NCBI Taxonomy" id="59557"/>
    <lineage>
        <taxon>Eukaryota</taxon>
        <taxon>Fungi</taxon>
        <taxon>Dikarya</taxon>
        <taxon>Ascomycota</taxon>
        <taxon>Pezizomycotina</taxon>
        <taxon>Pezizomycetes</taxon>
        <taxon>Pezizales</taxon>
        <taxon>Tuberaceae</taxon>
        <taxon>Tuber</taxon>
    </lineage>
</organism>
<protein>
    <submittedName>
        <fullName evidence="1">Uncharacterized protein</fullName>
    </submittedName>
</protein>
<sequence length="39" mass="4381">MGNLCSRGESIRKMEIQIGELRNDMARLAGDREVSEVES</sequence>
<feature type="non-terminal residue" evidence="1">
    <location>
        <position position="39"/>
    </location>
</feature>
<evidence type="ECO:0000313" key="2">
    <source>
        <dbReference type="Proteomes" id="UP001412239"/>
    </source>
</evidence>
<keyword evidence="2" id="KW-1185">Reference proteome</keyword>
<accession>A0A292Q5L4</accession>
<dbReference type="Proteomes" id="UP001412239">
    <property type="component" value="Unassembled WGS sequence"/>
</dbReference>
<proteinExistence type="predicted"/>